<comment type="catalytic activity">
    <reaction evidence="5">
        <text>hydrogencarbonate + NH4(+) + 2 ATP = carbamoyl phosphate + 2 ADP + phosphate + 2 H(+)</text>
        <dbReference type="Rhea" id="RHEA:18029"/>
        <dbReference type="ChEBI" id="CHEBI:15378"/>
        <dbReference type="ChEBI" id="CHEBI:17544"/>
        <dbReference type="ChEBI" id="CHEBI:28938"/>
        <dbReference type="ChEBI" id="CHEBI:30616"/>
        <dbReference type="ChEBI" id="CHEBI:43474"/>
        <dbReference type="ChEBI" id="CHEBI:58228"/>
        <dbReference type="ChEBI" id="CHEBI:456216"/>
        <dbReference type="EC" id="6.3.4.16"/>
    </reaction>
</comment>
<evidence type="ECO:0000256" key="1">
    <source>
        <dbReference type="ARBA" id="ARBA00022598"/>
    </source>
</evidence>
<keyword evidence="2" id="KW-0547">Nucleotide-binding</keyword>
<dbReference type="EMBL" id="LAZR01040696">
    <property type="protein sequence ID" value="KKL13846.1"/>
    <property type="molecule type" value="Genomic_DNA"/>
</dbReference>
<dbReference type="EC" id="6.3.4.16" evidence="4"/>
<feature type="domain" description="ATP-grasp" evidence="6">
    <location>
        <begin position="40"/>
        <end position="238"/>
    </location>
</feature>
<dbReference type="InterPro" id="IPR011761">
    <property type="entry name" value="ATP-grasp"/>
</dbReference>
<dbReference type="PROSITE" id="PS50975">
    <property type="entry name" value="ATP_GRASP"/>
    <property type="match status" value="1"/>
</dbReference>
<evidence type="ECO:0000313" key="7">
    <source>
        <dbReference type="EMBL" id="KKL13846.1"/>
    </source>
</evidence>
<comment type="caution">
    <text evidence="7">The sequence shown here is derived from an EMBL/GenBank/DDBJ whole genome shotgun (WGS) entry which is preliminary data.</text>
</comment>
<reference evidence="7" key="1">
    <citation type="journal article" date="2015" name="Nature">
        <title>Complex archaea that bridge the gap between prokaryotes and eukaryotes.</title>
        <authorList>
            <person name="Spang A."/>
            <person name="Saw J.H."/>
            <person name="Jorgensen S.L."/>
            <person name="Zaremba-Niedzwiedzka K."/>
            <person name="Martijn J."/>
            <person name="Lind A.E."/>
            <person name="van Eijk R."/>
            <person name="Schleper C."/>
            <person name="Guy L."/>
            <person name="Ettema T.J."/>
        </authorList>
    </citation>
    <scope>NUCLEOTIDE SEQUENCE</scope>
</reference>
<dbReference type="GO" id="GO:0046872">
    <property type="term" value="F:metal ion binding"/>
    <property type="evidence" value="ECO:0007669"/>
    <property type="project" value="InterPro"/>
</dbReference>
<dbReference type="PANTHER" id="PTHR11405:SF53">
    <property type="entry name" value="CARBAMOYL-PHOSPHATE SYNTHASE [AMMONIA], MITOCHONDRIAL"/>
    <property type="match status" value="1"/>
</dbReference>
<evidence type="ECO:0000259" key="6">
    <source>
        <dbReference type="PROSITE" id="PS50975"/>
    </source>
</evidence>
<dbReference type="InterPro" id="IPR005479">
    <property type="entry name" value="CPAse_ATP-bd"/>
</dbReference>
<dbReference type="GO" id="GO:0006541">
    <property type="term" value="P:glutamine metabolic process"/>
    <property type="evidence" value="ECO:0007669"/>
    <property type="project" value="TreeGrafter"/>
</dbReference>
<evidence type="ECO:0000256" key="5">
    <source>
        <dbReference type="ARBA" id="ARBA00047359"/>
    </source>
</evidence>
<keyword evidence="1" id="KW-0436">Ligase</keyword>
<gene>
    <name evidence="7" type="ORF">LCGC14_2521670</name>
</gene>
<dbReference type="SUPFAM" id="SSF56059">
    <property type="entry name" value="Glutathione synthetase ATP-binding domain-like"/>
    <property type="match status" value="1"/>
</dbReference>
<dbReference type="PROSITE" id="PS00866">
    <property type="entry name" value="CPSASE_1"/>
    <property type="match status" value="1"/>
</dbReference>
<dbReference type="GO" id="GO:0004088">
    <property type="term" value="F:carbamoyl-phosphate synthase (glutamine-hydrolyzing) activity"/>
    <property type="evidence" value="ECO:0007669"/>
    <property type="project" value="TreeGrafter"/>
</dbReference>
<dbReference type="Gene3D" id="3.30.470.20">
    <property type="entry name" value="ATP-grasp fold, B domain"/>
    <property type="match status" value="1"/>
</dbReference>
<dbReference type="PRINTS" id="PR00098">
    <property type="entry name" value="CPSASE"/>
</dbReference>
<dbReference type="GO" id="GO:0005737">
    <property type="term" value="C:cytoplasm"/>
    <property type="evidence" value="ECO:0007669"/>
    <property type="project" value="TreeGrafter"/>
</dbReference>
<evidence type="ECO:0000256" key="4">
    <source>
        <dbReference type="ARBA" id="ARBA00044063"/>
    </source>
</evidence>
<dbReference type="GO" id="GO:0004087">
    <property type="term" value="F:carbamoyl-phosphate synthase (ammonia) activity"/>
    <property type="evidence" value="ECO:0007669"/>
    <property type="project" value="UniProtKB-EC"/>
</dbReference>
<dbReference type="Pfam" id="PF02786">
    <property type="entry name" value="CPSase_L_D2"/>
    <property type="match status" value="1"/>
</dbReference>
<evidence type="ECO:0000256" key="3">
    <source>
        <dbReference type="ARBA" id="ARBA00022840"/>
    </source>
</evidence>
<dbReference type="InterPro" id="IPR005483">
    <property type="entry name" value="CPSase_dom"/>
</dbReference>
<evidence type="ECO:0000256" key="2">
    <source>
        <dbReference type="ARBA" id="ARBA00022741"/>
    </source>
</evidence>
<protein>
    <recommendedName>
        <fullName evidence="4">carbamoyl-phosphate synthase (ammonia)</fullName>
        <ecNumber evidence="4">6.3.4.16</ecNumber>
    </recommendedName>
</protein>
<dbReference type="PANTHER" id="PTHR11405">
    <property type="entry name" value="CARBAMOYLTRANSFERASE FAMILY MEMBER"/>
    <property type="match status" value="1"/>
</dbReference>
<keyword evidence="3" id="KW-0067">ATP-binding</keyword>
<dbReference type="GO" id="GO:0005524">
    <property type="term" value="F:ATP binding"/>
    <property type="evidence" value="ECO:0007669"/>
    <property type="project" value="UniProtKB-KW"/>
</dbReference>
<proteinExistence type="predicted"/>
<accession>A0A0F9D7S9</accession>
<dbReference type="PROSITE" id="PS00867">
    <property type="entry name" value="CPSASE_2"/>
    <property type="match status" value="1"/>
</dbReference>
<feature type="non-terminal residue" evidence="7">
    <location>
        <position position="1"/>
    </location>
</feature>
<organism evidence="7">
    <name type="scientific">marine sediment metagenome</name>
    <dbReference type="NCBI Taxonomy" id="412755"/>
    <lineage>
        <taxon>unclassified sequences</taxon>
        <taxon>metagenomes</taxon>
        <taxon>ecological metagenomes</taxon>
    </lineage>
</organism>
<sequence>TGLNTAVALAESGVLDEYNVRLLGANLESIKKAEERDLFKQTIKEIGLDVPESGYAHSWEEAEEVVKEIGFPVIIRPSYTLGGMGGNVAYNMDEYKEFIEWGLSLSPNTQVLVEESVVGWKEYELEVMRDCKDNVVIVCSIENLDPMGIHTGDSITVAPAQTLTDKEYQIMRDASLKIIRAIGVETGGSNIQFSVNPANGKLYVIEMNPRVSRSSARLLASRSVAGKPAALILGKTSRPLAKTTALVIKDKNRV</sequence>
<name>A0A0F9D7S9_9ZZZZ</name>
<dbReference type="AlphaFoldDB" id="A0A0F9D7S9"/>